<feature type="domain" description="Peptidoglycan beta-N-acetylmuramidase NamZ N-terminal" evidence="2">
    <location>
        <begin position="42"/>
        <end position="246"/>
    </location>
</feature>
<dbReference type="InterPro" id="IPR048503">
    <property type="entry name" value="NamZ_C"/>
</dbReference>
<evidence type="ECO:0000259" key="2">
    <source>
        <dbReference type="Pfam" id="PF07075"/>
    </source>
</evidence>
<dbReference type="Pfam" id="PF20732">
    <property type="entry name" value="NamZ_C"/>
    <property type="match status" value="1"/>
</dbReference>
<proteinExistence type="predicted"/>
<organism evidence="4 5">
    <name type="scientific">Streptacidiphilus fuscans</name>
    <dbReference type="NCBI Taxonomy" id="2789292"/>
    <lineage>
        <taxon>Bacteria</taxon>
        <taxon>Bacillati</taxon>
        <taxon>Actinomycetota</taxon>
        <taxon>Actinomycetes</taxon>
        <taxon>Kitasatosporales</taxon>
        <taxon>Streptomycetaceae</taxon>
        <taxon>Streptacidiphilus</taxon>
    </lineage>
</organism>
<feature type="region of interest" description="Disordered" evidence="1">
    <location>
        <begin position="1"/>
        <end position="26"/>
    </location>
</feature>
<evidence type="ECO:0000313" key="5">
    <source>
        <dbReference type="Proteomes" id="UP000657385"/>
    </source>
</evidence>
<evidence type="ECO:0000259" key="3">
    <source>
        <dbReference type="Pfam" id="PF20732"/>
    </source>
</evidence>
<dbReference type="PIRSF" id="PIRSF016719">
    <property type="entry name" value="UCP016719"/>
    <property type="match status" value="1"/>
</dbReference>
<feature type="domain" description="Peptidoglycan beta-N-acetylmuramidase NamZ C-terminal" evidence="3">
    <location>
        <begin position="250"/>
        <end position="390"/>
    </location>
</feature>
<dbReference type="EMBL" id="JADPRT010000001">
    <property type="protein sequence ID" value="MBF9066941.1"/>
    <property type="molecule type" value="Genomic_DNA"/>
</dbReference>
<dbReference type="PANTHER" id="PTHR42915">
    <property type="entry name" value="HYPOTHETICAL 460 KDA PROTEIN IN FEUA-SIGW INTERGENIC REGION [PRECURSOR]"/>
    <property type="match status" value="1"/>
</dbReference>
<evidence type="ECO:0000313" key="4">
    <source>
        <dbReference type="EMBL" id="MBF9066941.1"/>
    </source>
</evidence>
<sequence length="413" mass="43953">MPPATAPTTAPDRTAATRRTATTTTGLDRLLADPDLLPARHIALATNATGLTADLRRGVDALLERGFTVTALLSPEHGLHGTAQAGRSEGAGTDPATGIPIVDTYELPAADLDAAIAATEPEAVVFDMQDVGSRYWTYTSTMLDCMAAAARTGVPFAVLDRPNPLGGTTVEGPGLDPAYLSFVGRLDIPLRHGLTPGEIARLAALRSRATPTPLPDPTVVAVSDWEDRQPGAYRTFVPPSPNLPTADSTLVYAATGLIEGVNVSEGRGTTRPFETVGAPYVDDRLLPLLREQNLPGVLWRDTWFRPVFHKYAGQVLRGVALHVTDTEAFAPVRTGLTLLWALAELYPDEFRVLPRSADTPASEPGCALDRLWGSDTLRRTLEDRRDPRTLIGPATTVDATYPAAIFASPGAAV</sequence>
<dbReference type="PANTHER" id="PTHR42915:SF1">
    <property type="entry name" value="PEPTIDOGLYCAN BETA-N-ACETYLMURAMIDASE NAMZ"/>
    <property type="match status" value="1"/>
</dbReference>
<gene>
    <name evidence="4" type="ORF">I2501_02660</name>
</gene>
<dbReference type="Proteomes" id="UP000657385">
    <property type="component" value="Unassembled WGS sequence"/>
</dbReference>
<dbReference type="Pfam" id="PF07075">
    <property type="entry name" value="NamZ_N"/>
    <property type="match status" value="1"/>
</dbReference>
<dbReference type="GO" id="GO:0033922">
    <property type="term" value="F:peptidoglycan beta-N-acetylmuramidase activity"/>
    <property type="evidence" value="ECO:0007669"/>
    <property type="project" value="InterPro"/>
</dbReference>
<dbReference type="Gene3D" id="3.40.50.12170">
    <property type="entry name" value="Uncharacterised protein PF07075, DUF1343"/>
    <property type="match status" value="1"/>
</dbReference>
<name>A0A931AY98_9ACTN</name>
<comment type="caution">
    <text evidence="4">The sequence shown here is derived from an EMBL/GenBank/DDBJ whole genome shotgun (WGS) entry which is preliminary data.</text>
</comment>
<reference evidence="4" key="1">
    <citation type="submission" date="2020-11" db="EMBL/GenBank/DDBJ databases">
        <title>Isolation and identification of active actinomycetes.</title>
        <authorList>
            <person name="Yu B."/>
        </authorList>
    </citation>
    <scope>NUCLEOTIDE SEQUENCE</scope>
    <source>
        <strain evidence="4">NEAU-YB345</strain>
    </source>
</reference>
<dbReference type="Gene3D" id="3.90.1150.140">
    <property type="match status" value="1"/>
</dbReference>
<dbReference type="RefSeq" id="WP_196192106.1">
    <property type="nucleotide sequence ID" value="NZ_JADPRT010000001.1"/>
</dbReference>
<dbReference type="AlphaFoldDB" id="A0A931AY98"/>
<protein>
    <submittedName>
        <fullName evidence="4">DUF1343 domain-containing protein</fullName>
    </submittedName>
</protein>
<dbReference type="InterPro" id="IPR048502">
    <property type="entry name" value="NamZ_N"/>
</dbReference>
<dbReference type="InterPro" id="IPR008302">
    <property type="entry name" value="NamZ"/>
</dbReference>
<accession>A0A931AY98</accession>
<keyword evidence="5" id="KW-1185">Reference proteome</keyword>
<evidence type="ECO:0000256" key="1">
    <source>
        <dbReference type="SAM" id="MobiDB-lite"/>
    </source>
</evidence>